<dbReference type="SUPFAM" id="SSF55729">
    <property type="entry name" value="Acyl-CoA N-acyltransferases (Nat)"/>
    <property type="match status" value="1"/>
</dbReference>
<evidence type="ECO:0000313" key="3">
    <source>
        <dbReference type="Proteomes" id="UP000544090"/>
    </source>
</evidence>
<dbReference type="RefSeq" id="WP_168484954.1">
    <property type="nucleotide sequence ID" value="NZ_JAAZSQ010000002.1"/>
</dbReference>
<feature type="domain" description="N-acetyltransferase" evidence="1">
    <location>
        <begin position="87"/>
        <end position="234"/>
    </location>
</feature>
<gene>
    <name evidence="2" type="ORF">HGG74_03510</name>
</gene>
<dbReference type="InterPro" id="IPR000182">
    <property type="entry name" value="GNAT_dom"/>
</dbReference>
<dbReference type="CDD" id="cd04301">
    <property type="entry name" value="NAT_SF"/>
    <property type="match status" value="1"/>
</dbReference>
<dbReference type="EMBL" id="JAAZSQ010000002">
    <property type="protein sequence ID" value="NKX53623.1"/>
    <property type="molecule type" value="Genomic_DNA"/>
</dbReference>
<sequence>MSTSSGANVAVRPATADDLALMALWQTAFVPHGLFPQLGERFVRRWHSTFLDAPYGVALIAEQEVSGTRVPVGFLVGSTNQPGHVDDVIRRHRIGLGLAGLAALLRRPRVAAHFLRTRGSAYIRRLLQGSGAASSGNPAPAVRPKDAANRDRTAVVTALAVIPAARGCGAGRDLLGYFLVKARTAGAPHAELVVMDGPGNAGAFYERLGWVPVEEHLSRDGSRAKTYRYGLGMEADW</sequence>
<dbReference type="InterPro" id="IPR016181">
    <property type="entry name" value="Acyl_CoA_acyltransferase"/>
</dbReference>
<dbReference type="PROSITE" id="PS51186">
    <property type="entry name" value="GNAT"/>
    <property type="match status" value="1"/>
</dbReference>
<organism evidence="2 3">
    <name type="scientific">Arthrobacter mobilis</name>
    <dbReference type="NCBI Taxonomy" id="2724944"/>
    <lineage>
        <taxon>Bacteria</taxon>
        <taxon>Bacillati</taxon>
        <taxon>Actinomycetota</taxon>
        <taxon>Actinomycetes</taxon>
        <taxon>Micrococcales</taxon>
        <taxon>Micrococcaceae</taxon>
        <taxon>Arthrobacter</taxon>
    </lineage>
</organism>
<keyword evidence="3" id="KW-1185">Reference proteome</keyword>
<dbReference type="GO" id="GO:0016747">
    <property type="term" value="F:acyltransferase activity, transferring groups other than amino-acyl groups"/>
    <property type="evidence" value="ECO:0007669"/>
    <property type="project" value="InterPro"/>
</dbReference>
<comment type="caution">
    <text evidence="2">The sequence shown here is derived from an EMBL/GenBank/DDBJ whole genome shotgun (WGS) entry which is preliminary data.</text>
</comment>
<dbReference type="Pfam" id="PF13673">
    <property type="entry name" value="Acetyltransf_10"/>
    <property type="match status" value="1"/>
</dbReference>
<dbReference type="AlphaFoldDB" id="A0A7X6HAQ5"/>
<evidence type="ECO:0000259" key="1">
    <source>
        <dbReference type="PROSITE" id="PS51186"/>
    </source>
</evidence>
<accession>A0A7X6HAQ5</accession>
<keyword evidence="2" id="KW-0808">Transferase</keyword>
<protein>
    <submittedName>
        <fullName evidence="2">GNAT family N-acetyltransferase</fullName>
    </submittedName>
</protein>
<dbReference type="Gene3D" id="3.40.630.30">
    <property type="match status" value="1"/>
</dbReference>
<proteinExistence type="predicted"/>
<reference evidence="2 3" key="1">
    <citation type="submission" date="2020-04" db="EMBL/GenBank/DDBJ databases">
        <title>Arthrobacter sp. nov.</title>
        <authorList>
            <person name="Liu S."/>
        </authorList>
    </citation>
    <scope>NUCLEOTIDE SEQUENCE [LARGE SCALE GENOMIC DNA]</scope>
    <source>
        <strain evidence="2 3">E918</strain>
    </source>
</reference>
<dbReference type="Proteomes" id="UP000544090">
    <property type="component" value="Unassembled WGS sequence"/>
</dbReference>
<name>A0A7X6HAQ5_9MICC</name>
<evidence type="ECO:0000313" key="2">
    <source>
        <dbReference type="EMBL" id="NKX53623.1"/>
    </source>
</evidence>